<keyword evidence="3" id="KW-1133">Transmembrane helix</keyword>
<feature type="transmembrane region" description="Helical" evidence="3">
    <location>
        <begin position="280"/>
        <end position="301"/>
    </location>
</feature>
<evidence type="ECO:0000313" key="4">
    <source>
        <dbReference type="EMBL" id="MFC5449928.1"/>
    </source>
</evidence>
<dbReference type="PANTHER" id="PTHR22550">
    <property type="entry name" value="SPORE GERMINATION PROTEIN"/>
    <property type="match status" value="1"/>
</dbReference>
<proteinExistence type="inferred from homology"/>
<reference evidence="5" key="1">
    <citation type="journal article" date="2019" name="Int. J. Syst. Evol. Microbiol.">
        <title>The Global Catalogue of Microorganisms (GCM) 10K type strain sequencing project: providing services to taxonomists for standard genome sequencing and annotation.</title>
        <authorList>
            <consortium name="The Broad Institute Genomics Platform"/>
            <consortium name="The Broad Institute Genome Sequencing Center for Infectious Disease"/>
            <person name="Wu L."/>
            <person name="Ma J."/>
        </authorList>
    </citation>
    <scope>NUCLEOTIDE SEQUENCE [LARGE SCALE GENOMIC DNA]</scope>
    <source>
        <strain evidence="5">KACC 11904</strain>
    </source>
</reference>
<keyword evidence="3" id="KW-0812">Transmembrane</keyword>
<dbReference type="EMBL" id="JBHSMJ010000022">
    <property type="protein sequence ID" value="MFC5449928.1"/>
    <property type="molecule type" value="Genomic_DNA"/>
</dbReference>
<name>A0ABW0K981_9BACL</name>
<evidence type="ECO:0000313" key="5">
    <source>
        <dbReference type="Proteomes" id="UP001596044"/>
    </source>
</evidence>
<evidence type="ECO:0000256" key="1">
    <source>
        <dbReference type="ARBA" id="ARBA00005278"/>
    </source>
</evidence>
<protein>
    <submittedName>
        <fullName evidence="4">Spore germination protein</fullName>
    </submittedName>
</protein>
<evidence type="ECO:0000256" key="2">
    <source>
        <dbReference type="ARBA" id="ARBA00023136"/>
    </source>
</evidence>
<comment type="caution">
    <text evidence="4">The sequence shown here is derived from an EMBL/GenBank/DDBJ whole genome shotgun (WGS) entry which is preliminary data.</text>
</comment>
<comment type="similarity">
    <text evidence="1">Belongs to the GerABKA family.</text>
</comment>
<accession>A0ABW0K981</accession>
<keyword evidence="2 3" id="KW-0472">Membrane</keyword>
<dbReference type="PANTHER" id="PTHR22550:SF5">
    <property type="entry name" value="LEUCINE ZIPPER PROTEIN 4"/>
    <property type="match status" value="1"/>
</dbReference>
<dbReference type="Pfam" id="PF03323">
    <property type="entry name" value="GerA"/>
    <property type="match status" value="1"/>
</dbReference>
<feature type="transmembrane region" description="Helical" evidence="3">
    <location>
        <begin position="321"/>
        <end position="341"/>
    </location>
</feature>
<dbReference type="InterPro" id="IPR004995">
    <property type="entry name" value="Spore_Ger"/>
</dbReference>
<organism evidence="4 5">
    <name type="scientific">Paenibacillus aestuarii</name>
    <dbReference type="NCBI Taxonomy" id="516965"/>
    <lineage>
        <taxon>Bacteria</taxon>
        <taxon>Bacillati</taxon>
        <taxon>Bacillota</taxon>
        <taxon>Bacilli</taxon>
        <taxon>Bacillales</taxon>
        <taxon>Paenibacillaceae</taxon>
        <taxon>Paenibacillus</taxon>
    </lineage>
</organism>
<dbReference type="PIRSF" id="PIRSF005690">
    <property type="entry name" value="GerBA"/>
    <property type="match status" value="1"/>
</dbReference>
<dbReference type="InterPro" id="IPR050768">
    <property type="entry name" value="UPF0353/GerABKA_families"/>
</dbReference>
<feature type="transmembrane region" description="Helical" evidence="3">
    <location>
        <begin position="446"/>
        <end position="469"/>
    </location>
</feature>
<dbReference type="RefSeq" id="WP_270884917.1">
    <property type="nucleotide sequence ID" value="NZ_JAQFVF010000080.1"/>
</dbReference>
<dbReference type="Proteomes" id="UP001596044">
    <property type="component" value="Unassembled WGS sequence"/>
</dbReference>
<keyword evidence="5" id="KW-1185">Reference proteome</keyword>
<feature type="transmembrane region" description="Helical" evidence="3">
    <location>
        <begin position="417"/>
        <end position="439"/>
    </location>
</feature>
<gene>
    <name evidence="4" type="ORF">ACFPOG_16885</name>
</gene>
<evidence type="ECO:0000256" key="3">
    <source>
        <dbReference type="SAM" id="Phobius"/>
    </source>
</evidence>
<feature type="transmembrane region" description="Helical" evidence="3">
    <location>
        <begin position="390"/>
        <end position="411"/>
    </location>
</feature>
<sequence length="520" mass="57434">MTLFFSKRKKHKPNQPSEQTFYVPVEQMELYSSLSQNTAQLQQIFQNCSDVVFRNITLGSAGQYQAQLIWIDGLIEQEQLENEILESLFIPATFPALLTETNPMSFFKAMQSAVLKVAQLKELFTLKDAVEHILTGETLLLIDQVPIALSMSTKGGPARSISEPSTEAVVRGPRQGFTENLRTNTMLIRRIIKTPALKTEHFTLGKLTKTDIVIAYIDGIASPDVIEEVRARLSLIDVDTVLDSAYIEELIEDHTYTLFPQIAHTERPDKAAAELAEGKVILFIDGSPFVLMVPTIFFQFFQSSEDYYERYPMAFAVRSVRFLFIAIALVLPSVYIAVITYHHEMLPAQLLISIAGSHEGVPFPTLLEALLMEITFEALREAGIRLPKQVGQAVSIVGALVIGEAAVQAGIVSTAMVIVVAITAIASFTIPAFNVGISIRLMRFPLMLLGAVLGLYGIMLGLLALLVHLCSLRSFGVPYFSPIAPFRMSSMKDLLVRAPIGALNRRTVRKPAGGTEKGQE</sequence>